<dbReference type="Gene3D" id="3.30.200.20">
    <property type="entry name" value="Phosphorylase Kinase, domain 1"/>
    <property type="match status" value="1"/>
</dbReference>
<dbReference type="OrthoDB" id="291737at2759"/>
<dbReference type="PANTHER" id="PTHR46084:SF42">
    <property type="entry name" value="OS03G0294800 PROTEIN"/>
    <property type="match status" value="1"/>
</dbReference>
<dbReference type="EMBL" id="PQIB02000001">
    <property type="protein sequence ID" value="RLN38671.1"/>
    <property type="molecule type" value="Genomic_DNA"/>
</dbReference>
<dbReference type="PROSITE" id="PS50011">
    <property type="entry name" value="PROTEIN_KINASE_DOM"/>
    <property type="match status" value="1"/>
</dbReference>
<evidence type="ECO:0000256" key="6">
    <source>
        <dbReference type="SAM" id="MobiDB-lite"/>
    </source>
</evidence>
<dbReference type="GO" id="GO:0004672">
    <property type="term" value="F:protein kinase activity"/>
    <property type="evidence" value="ECO:0007669"/>
    <property type="project" value="InterPro"/>
</dbReference>
<feature type="compositionally biased region" description="Basic and acidic residues" evidence="6">
    <location>
        <begin position="130"/>
        <end position="146"/>
    </location>
</feature>
<dbReference type="AlphaFoldDB" id="A0A3L6TH26"/>
<evidence type="ECO:0000256" key="1">
    <source>
        <dbReference type="ARBA" id="ARBA00022692"/>
    </source>
</evidence>
<keyword evidence="4 7" id="KW-0472">Membrane</keyword>
<reference evidence="11" key="1">
    <citation type="journal article" date="2019" name="Nat. Commun.">
        <title>The genome of broomcorn millet.</title>
        <authorList>
            <person name="Zou C."/>
            <person name="Miki D."/>
            <person name="Li D."/>
            <person name="Tang Q."/>
            <person name="Xiao L."/>
            <person name="Rajput S."/>
            <person name="Deng P."/>
            <person name="Jia W."/>
            <person name="Huang R."/>
            <person name="Zhang M."/>
            <person name="Sun Y."/>
            <person name="Hu J."/>
            <person name="Fu X."/>
            <person name="Schnable P.S."/>
            <person name="Li F."/>
            <person name="Zhang H."/>
            <person name="Feng B."/>
            <person name="Zhu X."/>
            <person name="Liu R."/>
            <person name="Schnable J.C."/>
            <person name="Zhu J.-K."/>
            <person name="Zhang H."/>
        </authorList>
    </citation>
    <scope>NUCLEOTIDE SEQUENCE [LARGE SCALE GENOMIC DNA]</scope>
</reference>
<dbReference type="PANTHER" id="PTHR46084">
    <property type="entry name" value="PROTEIN MALE DISCOVERER 2"/>
    <property type="match status" value="1"/>
</dbReference>
<keyword evidence="2 8" id="KW-0732">Signal</keyword>
<feature type="chain" id="PRO_5017933974" evidence="8">
    <location>
        <begin position="27"/>
        <end position="510"/>
    </location>
</feature>
<dbReference type="GO" id="GO:0005524">
    <property type="term" value="F:ATP binding"/>
    <property type="evidence" value="ECO:0007669"/>
    <property type="project" value="InterPro"/>
</dbReference>
<sequence>MERRRSPRLLLHVFFLVSATWPLGSAGIGGLGVGPENNGASVSSRNSRRLLQNGDRNEDGLFHLPHTRTFSHKSRSHRRAPTPAAAPVSAPSSSPFISPLEGSPSPSPHASKSMPRQSPSQHHPAAAPPHLDRPRPTTKQDEHEGSVENPVHPSRKHSWTTYGVVAAGIAVFIFVSAASVLCFQAKKMGTVRPWATGLSGQLQKAFVTGVPSLKRSELETACEDFSNIIGSTSSCMLYKGTLSSGVEITVASSLVTSAKDWSKENESQYRKKITSLSKVSHKNFMNLLGYCEEEHPFTRAMVFEYAPNGTLFEHLHIREAEKLDWMTRLRISMGIAYCFEHMHQLKTPVVPRNFDSTTIYLTDDFAAKVSDLEFWNDAKGHSSTNGDLTSSSDLENVVRKYGIVLLEILTGRVPHSEEDGPLEHWASRYFNGEMRLEDLIDPDIGYFPEDAARALCEVTRSCIDPDPKKRPQMAEVVARMREITALGPDGATPKVSPLWWAELEIMSSES</sequence>
<evidence type="ECO:0000313" key="11">
    <source>
        <dbReference type="Proteomes" id="UP000275267"/>
    </source>
</evidence>
<evidence type="ECO:0000259" key="9">
    <source>
        <dbReference type="PROSITE" id="PS50011"/>
    </source>
</evidence>
<keyword evidence="3 7" id="KW-1133">Transmembrane helix</keyword>
<evidence type="ECO:0000313" key="10">
    <source>
        <dbReference type="EMBL" id="RLN38671.1"/>
    </source>
</evidence>
<accession>A0A3L6TH26</accession>
<evidence type="ECO:0000256" key="8">
    <source>
        <dbReference type="SAM" id="SignalP"/>
    </source>
</evidence>
<feature type="signal peptide" evidence="8">
    <location>
        <begin position="1"/>
        <end position="26"/>
    </location>
</feature>
<feature type="domain" description="Protein kinase" evidence="9">
    <location>
        <begin position="223"/>
        <end position="483"/>
    </location>
</feature>
<comment type="caution">
    <text evidence="10">The sequence shown here is derived from an EMBL/GenBank/DDBJ whole genome shotgun (WGS) entry which is preliminary data.</text>
</comment>
<dbReference type="FunFam" id="3.30.200.20:FF:000489">
    <property type="entry name" value="Inactive receptor-like serine/threonine-protein kinase"/>
    <property type="match status" value="1"/>
</dbReference>
<dbReference type="InterPro" id="IPR001245">
    <property type="entry name" value="Ser-Thr/Tyr_kinase_cat_dom"/>
</dbReference>
<feature type="compositionally biased region" description="Low complexity" evidence="6">
    <location>
        <begin position="81"/>
        <end position="99"/>
    </location>
</feature>
<dbReference type="InterPro" id="IPR011009">
    <property type="entry name" value="Kinase-like_dom_sf"/>
</dbReference>
<evidence type="ECO:0000256" key="3">
    <source>
        <dbReference type="ARBA" id="ARBA00022989"/>
    </source>
</evidence>
<feature type="compositionally biased region" description="Polar residues" evidence="6">
    <location>
        <begin position="108"/>
        <end position="121"/>
    </location>
</feature>
<organism evidence="10 11">
    <name type="scientific">Panicum miliaceum</name>
    <name type="common">Proso millet</name>
    <name type="synonym">Broomcorn millet</name>
    <dbReference type="NCBI Taxonomy" id="4540"/>
    <lineage>
        <taxon>Eukaryota</taxon>
        <taxon>Viridiplantae</taxon>
        <taxon>Streptophyta</taxon>
        <taxon>Embryophyta</taxon>
        <taxon>Tracheophyta</taxon>
        <taxon>Spermatophyta</taxon>
        <taxon>Magnoliopsida</taxon>
        <taxon>Liliopsida</taxon>
        <taxon>Poales</taxon>
        <taxon>Poaceae</taxon>
        <taxon>PACMAD clade</taxon>
        <taxon>Panicoideae</taxon>
        <taxon>Panicodae</taxon>
        <taxon>Paniceae</taxon>
        <taxon>Panicinae</taxon>
        <taxon>Panicum</taxon>
        <taxon>Panicum sect. Panicum</taxon>
    </lineage>
</organism>
<name>A0A3L6TH26_PANMI</name>
<evidence type="ECO:0000256" key="5">
    <source>
        <dbReference type="ARBA" id="ARBA00046288"/>
    </source>
</evidence>
<evidence type="ECO:0000256" key="7">
    <source>
        <dbReference type="SAM" id="Phobius"/>
    </source>
</evidence>
<evidence type="ECO:0000256" key="2">
    <source>
        <dbReference type="ARBA" id="ARBA00022729"/>
    </source>
</evidence>
<keyword evidence="11" id="KW-1185">Reference proteome</keyword>
<dbReference type="Proteomes" id="UP000275267">
    <property type="component" value="Unassembled WGS sequence"/>
</dbReference>
<keyword evidence="1 7" id="KW-0812">Transmembrane</keyword>
<gene>
    <name evidence="10" type="ORF">C2845_PM01G12010</name>
</gene>
<dbReference type="STRING" id="4540.A0A3L6TH26"/>
<protein>
    <submittedName>
        <fullName evidence="10">Inactive receptor-like protein kinase</fullName>
    </submittedName>
</protein>
<dbReference type="Pfam" id="PF07714">
    <property type="entry name" value="PK_Tyr_Ser-Thr"/>
    <property type="match status" value="1"/>
</dbReference>
<comment type="subcellular location">
    <subcellularLocation>
        <location evidence="5">Endomembrane system</location>
        <topology evidence="5">Single-pass type I membrane protein</topology>
    </subcellularLocation>
</comment>
<dbReference type="SUPFAM" id="SSF56112">
    <property type="entry name" value="Protein kinase-like (PK-like)"/>
    <property type="match status" value="1"/>
</dbReference>
<dbReference type="InterPro" id="IPR000719">
    <property type="entry name" value="Prot_kinase_dom"/>
</dbReference>
<dbReference type="Gene3D" id="1.10.510.10">
    <property type="entry name" value="Transferase(Phosphotransferase) domain 1"/>
    <property type="match status" value="2"/>
</dbReference>
<dbReference type="GO" id="GO:0012505">
    <property type="term" value="C:endomembrane system"/>
    <property type="evidence" value="ECO:0007669"/>
    <property type="project" value="UniProtKB-SubCell"/>
</dbReference>
<proteinExistence type="predicted"/>
<feature type="transmembrane region" description="Helical" evidence="7">
    <location>
        <begin position="159"/>
        <end position="183"/>
    </location>
</feature>
<feature type="region of interest" description="Disordered" evidence="6">
    <location>
        <begin position="52"/>
        <end position="156"/>
    </location>
</feature>
<evidence type="ECO:0000256" key="4">
    <source>
        <dbReference type="ARBA" id="ARBA00023136"/>
    </source>
</evidence>
<feature type="compositionally biased region" description="Basic residues" evidence="6">
    <location>
        <begin position="65"/>
        <end position="80"/>
    </location>
</feature>